<comment type="caution">
    <text evidence="2">The sequence shown here is derived from an EMBL/GenBank/DDBJ whole genome shotgun (WGS) entry which is preliminary data.</text>
</comment>
<gene>
    <name evidence="2" type="ORF">PVAP13_8NG337830</name>
</gene>
<dbReference type="EMBL" id="CM029052">
    <property type="protein sequence ID" value="KAG2558802.1"/>
    <property type="molecule type" value="Genomic_DNA"/>
</dbReference>
<proteinExistence type="predicted"/>
<organism evidence="2 3">
    <name type="scientific">Panicum virgatum</name>
    <name type="common">Blackwell switchgrass</name>
    <dbReference type="NCBI Taxonomy" id="38727"/>
    <lineage>
        <taxon>Eukaryota</taxon>
        <taxon>Viridiplantae</taxon>
        <taxon>Streptophyta</taxon>
        <taxon>Embryophyta</taxon>
        <taxon>Tracheophyta</taxon>
        <taxon>Spermatophyta</taxon>
        <taxon>Magnoliopsida</taxon>
        <taxon>Liliopsida</taxon>
        <taxon>Poales</taxon>
        <taxon>Poaceae</taxon>
        <taxon>PACMAD clade</taxon>
        <taxon>Panicoideae</taxon>
        <taxon>Panicodae</taxon>
        <taxon>Paniceae</taxon>
        <taxon>Panicinae</taxon>
        <taxon>Panicum</taxon>
        <taxon>Panicum sect. Hiantes</taxon>
    </lineage>
</organism>
<sequence length="165" mass="17526">MALGQLQRRPDGACVDVVAEPVLADQLQPLQAVPVRRGEQAPRHDRRRLAAAAILQLREGVGVHEAEHGLEHVRVDAFYPHADRGGARPRRAQGEELGPEGRRPGGEDAPEATEIPAHVGRRHRDVPRGAGGGGGGDVPRGAGGGAGVSFRTVTTHLTLKESLRR</sequence>
<name>A0A8T0PF43_PANVG</name>
<feature type="compositionally biased region" description="Gly residues" evidence="1">
    <location>
        <begin position="129"/>
        <end position="147"/>
    </location>
</feature>
<keyword evidence="3" id="KW-1185">Reference proteome</keyword>
<feature type="region of interest" description="Disordered" evidence="1">
    <location>
        <begin position="81"/>
        <end position="165"/>
    </location>
</feature>
<dbReference type="AlphaFoldDB" id="A0A8T0PF43"/>
<evidence type="ECO:0000256" key="1">
    <source>
        <dbReference type="SAM" id="MobiDB-lite"/>
    </source>
</evidence>
<protein>
    <submittedName>
        <fullName evidence="2">Uncharacterized protein</fullName>
    </submittedName>
</protein>
<accession>A0A8T0PF43</accession>
<evidence type="ECO:0000313" key="2">
    <source>
        <dbReference type="EMBL" id="KAG2558802.1"/>
    </source>
</evidence>
<reference evidence="2" key="1">
    <citation type="submission" date="2020-05" db="EMBL/GenBank/DDBJ databases">
        <title>WGS assembly of Panicum virgatum.</title>
        <authorList>
            <person name="Lovell J.T."/>
            <person name="Jenkins J."/>
            <person name="Shu S."/>
            <person name="Juenger T.E."/>
            <person name="Schmutz J."/>
        </authorList>
    </citation>
    <scope>NUCLEOTIDE SEQUENCE</scope>
    <source>
        <strain evidence="2">AP13</strain>
    </source>
</reference>
<dbReference type="Proteomes" id="UP000823388">
    <property type="component" value="Chromosome 8N"/>
</dbReference>
<evidence type="ECO:0000313" key="3">
    <source>
        <dbReference type="Proteomes" id="UP000823388"/>
    </source>
</evidence>